<accession>A0AAX3NQD6</accession>
<dbReference type="AlphaFoldDB" id="A0AAX3NQD6"/>
<sequence>MEISIDVIYQILTKWAKKQTLHTYTDLSNEYLSLTNEWHAPHGSWDQPLDKLANIISYAGHPPLTSLVILISKQEPGNDFWGCAPNVPSRPRNPLVRVTEWMKMVHKCYSHNWPVTLP</sequence>
<dbReference type="Proteomes" id="UP001213721">
    <property type="component" value="Chromosome"/>
</dbReference>
<organism evidence="1 2">
    <name type="scientific">Aeromonas allosaccharophila</name>
    <dbReference type="NCBI Taxonomy" id="656"/>
    <lineage>
        <taxon>Bacteria</taxon>
        <taxon>Pseudomonadati</taxon>
        <taxon>Pseudomonadota</taxon>
        <taxon>Gammaproteobacteria</taxon>
        <taxon>Aeromonadales</taxon>
        <taxon>Aeromonadaceae</taxon>
        <taxon>Aeromonas</taxon>
    </lineage>
</organism>
<dbReference type="EMBL" id="CP118988">
    <property type="protein sequence ID" value="WED76331.1"/>
    <property type="molecule type" value="Genomic_DNA"/>
</dbReference>
<protein>
    <submittedName>
        <fullName evidence="1">Uncharacterized protein</fullName>
    </submittedName>
</protein>
<proteinExistence type="predicted"/>
<dbReference type="RefSeq" id="WP_275057067.1">
    <property type="nucleotide sequence ID" value="NZ_CP118988.1"/>
</dbReference>
<reference evidence="1" key="1">
    <citation type="submission" date="2023-02" db="EMBL/GenBank/DDBJ databases">
        <title>The sequence of Aeromonas allosaccharophila K520.</title>
        <authorList>
            <person name="Luo X."/>
        </authorList>
    </citation>
    <scope>NUCLEOTIDE SEQUENCE</scope>
    <source>
        <strain evidence="1">K520</strain>
    </source>
</reference>
<evidence type="ECO:0000313" key="2">
    <source>
        <dbReference type="Proteomes" id="UP001213721"/>
    </source>
</evidence>
<name>A0AAX3NQD6_9GAMM</name>
<gene>
    <name evidence="1" type="ORF">PYU98_21015</name>
</gene>
<evidence type="ECO:0000313" key="1">
    <source>
        <dbReference type="EMBL" id="WED76331.1"/>
    </source>
</evidence>